<dbReference type="OrthoDB" id="5339893at2"/>
<sequence length="92" mass="10802" precursor="true">MFNEEDDDFLIGTPQSKFFDILFHANREIVKNKLLQCIDRYNAMELLLEQHLGEEVLEKEIQSTLLEKSDTVLERNQDLFIALMGEILSQNE</sequence>
<reference evidence="1 2" key="2">
    <citation type="journal article" date="2010" name="Stand. Genomic Sci.">
        <title>Complete genome sequence of Sulfurospirillum deleyianum type strain (5175).</title>
        <authorList>
            <person name="Sikorski J."/>
            <person name="Lapidus A."/>
            <person name="Copeland A."/>
            <person name="Glavina Del Rio T."/>
            <person name="Nolan M."/>
            <person name="Lucas S."/>
            <person name="Chen F."/>
            <person name="Tice H."/>
            <person name="Cheng J.F."/>
            <person name="Saunders E."/>
            <person name="Bruce D."/>
            <person name="Goodwin L."/>
            <person name="Pitluck S."/>
            <person name="Ovchinnikova G."/>
            <person name="Pati A."/>
            <person name="Ivanova N."/>
            <person name="Mavromatis K."/>
            <person name="Chen A."/>
            <person name="Palaniappan K."/>
            <person name="Chain P."/>
            <person name="Land M."/>
            <person name="Hauser L."/>
            <person name="Chang Y.J."/>
            <person name="Jeffries C.D."/>
            <person name="Brettin T."/>
            <person name="Detter J.C."/>
            <person name="Han C."/>
            <person name="Rohde M."/>
            <person name="Lang E."/>
            <person name="Spring S."/>
            <person name="Goker M."/>
            <person name="Bristow J."/>
            <person name="Eisen J.A."/>
            <person name="Markowitz V."/>
            <person name="Hugenholtz P."/>
            <person name="Kyrpides N.C."/>
            <person name="Klenk H.P."/>
        </authorList>
    </citation>
    <scope>NUCLEOTIDE SEQUENCE [LARGE SCALE GENOMIC DNA]</scope>
    <source>
        <strain evidence="2">ATCC 51133 / DSM 6946 / 5175</strain>
    </source>
</reference>
<dbReference type="Gene3D" id="1.10.3350.10">
    <property type="entry name" value="HP0242-like domain"/>
    <property type="match status" value="1"/>
</dbReference>
<name>D1B2M9_SULD5</name>
<evidence type="ECO:0008006" key="3">
    <source>
        <dbReference type="Google" id="ProtNLM"/>
    </source>
</evidence>
<dbReference type="EMBL" id="CP001816">
    <property type="protein sequence ID" value="ACZ12349.1"/>
    <property type="molecule type" value="Genomic_DNA"/>
</dbReference>
<organism evidence="1 2">
    <name type="scientific">Sulfurospirillum deleyianum (strain ATCC 51133 / DSM 6946 / 5175)</name>
    <dbReference type="NCBI Taxonomy" id="525898"/>
    <lineage>
        <taxon>Bacteria</taxon>
        <taxon>Pseudomonadati</taxon>
        <taxon>Campylobacterota</taxon>
        <taxon>Epsilonproteobacteria</taxon>
        <taxon>Campylobacterales</taxon>
        <taxon>Sulfurospirillaceae</taxon>
        <taxon>Sulfurospirillum</taxon>
    </lineage>
</organism>
<dbReference type="eggNOG" id="ENOG50314UY">
    <property type="taxonomic scope" value="Bacteria"/>
</dbReference>
<dbReference type="InterPro" id="IPR023126">
    <property type="entry name" value="HP0242-like_sf"/>
</dbReference>
<proteinExistence type="predicted"/>
<reference evidence="2" key="1">
    <citation type="submission" date="2009-11" db="EMBL/GenBank/DDBJ databases">
        <title>The complete genome of Sulfurospirillum deleyianum DSM 6946.</title>
        <authorList>
            <consortium name="US DOE Joint Genome Institute (JGI-PGF)"/>
            <person name="Lucas S."/>
            <person name="Copeland A."/>
            <person name="Lapidus A."/>
            <person name="Glavina del Rio T."/>
            <person name="Dalin E."/>
            <person name="Tice H."/>
            <person name="Bruce D."/>
            <person name="Goodwin L."/>
            <person name="Pitluck S."/>
            <person name="Kyrpides N."/>
            <person name="Mavromatis K."/>
            <person name="Ivanova N."/>
            <person name="Ovchinnikova G."/>
            <person name="Munk A.C."/>
            <person name="Lu M."/>
            <person name="Brettin T."/>
            <person name="Detter J.C."/>
            <person name="Han C."/>
            <person name="Tapia R."/>
            <person name="Larimer F."/>
            <person name="Land M."/>
            <person name="Hauser L."/>
            <person name="Markowitz V."/>
            <person name="Cheng J.F."/>
            <person name="Hugenholtz P."/>
            <person name="Woyke T."/>
            <person name="Wu D."/>
            <person name="Aumann P."/>
            <person name="Schneider S."/>
            <person name="Lang E."/>
            <person name="Spring S."/>
            <person name="Klenk H.P."/>
            <person name="Eisen J.A."/>
        </authorList>
    </citation>
    <scope>NUCLEOTIDE SEQUENCE [LARGE SCALE GENOMIC DNA]</scope>
    <source>
        <strain evidence="2">ATCC 51133 / DSM 6946 / 5175</strain>
    </source>
</reference>
<dbReference type="Pfam" id="PF09442">
    <property type="entry name" value="DUF2018"/>
    <property type="match status" value="1"/>
</dbReference>
<dbReference type="AlphaFoldDB" id="D1B2M9"/>
<protein>
    <recommendedName>
        <fullName evidence="3">DUF2018 domain-containing protein</fullName>
    </recommendedName>
</protein>
<evidence type="ECO:0000313" key="2">
    <source>
        <dbReference type="Proteomes" id="UP000002222"/>
    </source>
</evidence>
<accession>D1B2M9</accession>
<gene>
    <name evidence="1" type="ordered locus">Sdel_1329</name>
</gene>
<dbReference type="HOGENOM" id="CLU_182084_0_0_7"/>
<dbReference type="SUPFAM" id="SSF158752">
    <property type="entry name" value="HP0242-like"/>
    <property type="match status" value="1"/>
</dbReference>
<keyword evidence="2" id="KW-1185">Reference proteome</keyword>
<dbReference type="RefSeq" id="WP_012857100.1">
    <property type="nucleotide sequence ID" value="NC_013512.1"/>
</dbReference>
<dbReference type="STRING" id="525898.Sdel_1329"/>
<dbReference type="KEGG" id="sdl:Sdel_1329"/>
<dbReference type="InterPro" id="IPR018563">
    <property type="entry name" value="DUF2018"/>
</dbReference>
<evidence type="ECO:0000313" key="1">
    <source>
        <dbReference type="EMBL" id="ACZ12349.1"/>
    </source>
</evidence>
<dbReference type="Proteomes" id="UP000002222">
    <property type="component" value="Chromosome"/>
</dbReference>